<dbReference type="AlphaFoldDB" id="A0A2R9SPP2"/>
<dbReference type="Pfam" id="PF22548">
    <property type="entry name" value="AEP-TOTE"/>
    <property type="match status" value="1"/>
</dbReference>
<dbReference type="InterPro" id="IPR054347">
    <property type="entry name" value="TOTE_primase"/>
</dbReference>
<proteinExistence type="predicted"/>
<dbReference type="RefSeq" id="WP_006211796.1">
    <property type="nucleotide sequence ID" value="NZ_ADHJ01000041.1"/>
</dbReference>
<organism evidence="2 3">
    <name type="scientific">Paenibacillus vortex V453</name>
    <dbReference type="NCBI Taxonomy" id="715225"/>
    <lineage>
        <taxon>Bacteria</taxon>
        <taxon>Bacillati</taxon>
        <taxon>Bacillota</taxon>
        <taxon>Bacilli</taxon>
        <taxon>Bacillales</taxon>
        <taxon>Paenibacillaceae</taxon>
        <taxon>Paenibacillus</taxon>
    </lineage>
</organism>
<keyword evidence="3" id="KW-1185">Reference proteome</keyword>
<comment type="caution">
    <text evidence="2">The sequence shown here is derived from an EMBL/GenBank/DDBJ whole genome shotgun (WGS) entry which is preliminary data.</text>
</comment>
<sequence>MEFSEEYLKKIIDKMFDLYLIQHKRYLMQFKGGEYKQNRPENPLKRYHLHKHLKGERTIGTFARTYVTKFLCFDVDFSDLEVAKWVTYKIGNSLDQLGLHHYYVSFSGKKGYHVELFLDKFIPTERAHQFYLFILRAAGIPSHFSGKVEYRPFATQGVKLPLGTHQGTGNFCGFCSLSNGLRVMDRNESFSYFLEIEKIDTERILSIVVDEDSSELRDMENAISSHNSLINYEQSGNYSVEGALELYHNGLSQSSQRHASFMLLARLMNHNQVCKEKAIEVIMEWLDKQDQRFYRSKRDVCLKDAENVVDFVYSNNLTLAVAERDLTVSFREINAIMRHCLGEKSEKANVCVIDSF</sequence>
<dbReference type="SUPFAM" id="SSF56747">
    <property type="entry name" value="Prim-pol domain"/>
    <property type="match status" value="1"/>
</dbReference>
<dbReference type="Proteomes" id="UP000003094">
    <property type="component" value="Unassembled WGS sequence"/>
</dbReference>
<dbReference type="KEGG" id="pvo:PVOR_25233"/>
<reference evidence="2 3" key="1">
    <citation type="journal article" date="2010" name="BMC Genomics">
        <title>Genome sequence of the pattern forming Paenibacillus vortex bacterium reveals potential for thriving in complex environments.</title>
        <authorList>
            <person name="Sirota-Madi A."/>
            <person name="Olender T."/>
            <person name="Helman Y."/>
            <person name="Ingham C."/>
            <person name="Brainis I."/>
            <person name="Roth D."/>
            <person name="Hagi E."/>
            <person name="Brodsky L."/>
            <person name="Leshkowitz D."/>
            <person name="Galatenko V."/>
            <person name="Nikolaev V."/>
            <person name="Mugasimangalam R.C."/>
            <person name="Bransburg-Zabary S."/>
            <person name="Gutnick D.L."/>
            <person name="Lancet D."/>
            <person name="Ben-Jacob E."/>
        </authorList>
    </citation>
    <scope>NUCLEOTIDE SEQUENCE [LARGE SCALE GENOMIC DNA]</scope>
    <source>
        <strain evidence="2 3">V453</strain>
    </source>
</reference>
<feature type="domain" description="TOTE conflict system primase" evidence="1">
    <location>
        <begin position="36"/>
        <end position="143"/>
    </location>
</feature>
<gene>
    <name evidence="2" type="ORF">PVOR_25233</name>
</gene>
<evidence type="ECO:0000259" key="1">
    <source>
        <dbReference type="Pfam" id="PF22548"/>
    </source>
</evidence>
<evidence type="ECO:0000313" key="2">
    <source>
        <dbReference type="EMBL" id="EFU39324.1"/>
    </source>
</evidence>
<protein>
    <recommendedName>
        <fullName evidence="1">TOTE conflict system primase domain-containing protein</fullName>
    </recommendedName>
</protein>
<evidence type="ECO:0000313" key="3">
    <source>
        <dbReference type="Proteomes" id="UP000003094"/>
    </source>
</evidence>
<name>A0A2R9SPP2_9BACL</name>
<accession>A0A2R9SPP2</accession>
<dbReference type="EMBL" id="ADHJ01000041">
    <property type="protein sequence ID" value="EFU39324.1"/>
    <property type="molecule type" value="Genomic_DNA"/>
</dbReference>